<dbReference type="SMART" id="SM00382">
    <property type="entry name" value="AAA"/>
    <property type="match status" value="1"/>
</dbReference>
<dbReference type="EMBL" id="UINC01000093">
    <property type="protein sequence ID" value="SUZ48908.1"/>
    <property type="molecule type" value="Genomic_DNA"/>
</dbReference>
<evidence type="ECO:0000256" key="4">
    <source>
        <dbReference type="ARBA" id="ARBA00022840"/>
    </source>
</evidence>
<accession>A0A381N5I3</accession>
<dbReference type="GO" id="GO:0005524">
    <property type="term" value="F:ATP binding"/>
    <property type="evidence" value="ECO:0007669"/>
    <property type="project" value="UniProtKB-KW"/>
</dbReference>
<dbReference type="FunFam" id="3.40.50.300:FF:000137">
    <property type="entry name" value="Replication-associated recombination protein A"/>
    <property type="match status" value="1"/>
</dbReference>
<dbReference type="GO" id="GO:0006261">
    <property type="term" value="P:DNA-templated DNA replication"/>
    <property type="evidence" value="ECO:0007669"/>
    <property type="project" value="TreeGrafter"/>
</dbReference>
<keyword evidence="2" id="KW-0235">DNA replication</keyword>
<dbReference type="Pfam" id="PF12002">
    <property type="entry name" value="MgsA_C"/>
    <property type="match status" value="1"/>
</dbReference>
<dbReference type="PANTHER" id="PTHR13779:SF7">
    <property type="entry name" value="ATPASE WRNIP1"/>
    <property type="match status" value="1"/>
</dbReference>
<evidence type="ECO:0000256" key="2">
    <source>
        <dbReference type="ARBA" id="ARBA00022705"/>
    </source>
</evidence>
<dbReference type="Pfam" id="PF16193">
    <property type="entry name" value="AAA_assoc_2"/>
    <property type="match status" value="1"/>
</dbReference>
<dbReference type="InterPro" id="IPR032423">
    <property type="entry name" value="AAA_assoc_2"/>
</dbReference>
<dbReference type="GO" id="GO:0008047">
    <property type="term" value="F:enzyme activator activity"/>
    <property type="evidence" value="ECO:0007669"/>
    <property type="project" value="TreeGrafter"/>
</dbReference>
<dbReference type="FunFam" id="1.20.272.10:FF:000001">
    <property type="entry name" value="Putative AAA family ATPase"/>
    <property type="match status" value="1"/>
</dbReference>
<keyword evidence="4" id="KW-0067">ATP-binding</keyword>
<name>A0A381N5I3_9ZZZZ</name>
<dbReference type="GO" id="GO:0016887">
    <property type="term" value="F:ATP hydrolysis activity"/>
    <property type="evidence" value="ECO:0007669"/>
    <property type="project" value="InterPro"/>
</dbReference>
<proteinExistence type="inferred from homology"/>
<dbReference type="Gene3D" id="1.10.8.60">
    <property type="match status" value="1"/>
</dbReference>
<dbReference type="InterPro" id="IPR003593">
    <property type="entry name" value="AAA+_ATPase"/>
</dbReference>
<protein>
    <recommendedName>
        <fullName evidence="5">AAA+ ATPase domain-containing protein</fullName>
    </recommendedName>
</protein>
<sequence length="434" mass="48355">MNSPQTLFDTHLPPLAERVRPKTIDEFYGQAHLVDEGKILHRLTKQSATFSIIFWGPPGTGKTTLARMIAKSSDAKIRELSAVSSGVKDLREVITFAKSNRDVGDKTILFIDEIHRFSKSQQDALLHAVEDGTITLFGATTENPSFEVISPLLSRCRVLTLKSLEKRHLQNILKNVFEKDVILSKSSITIKDSEKDLLIYSSGGDARKMLNTLEVATNLIGGKGQITQEILNEAIQSKTLIYDKQGEYHYDTISAFIKSVRGSDPDAALYWLAVMLEGGEKPEFIARRLIILASEDIGNADPNGLTLATSGFQAVHMIGMPEASLILAQVTTYLASAPKSNASYKAIKAATQAVKESGTPSVPLHLRNAPTDLMKDMDYGKDYQYPHSQPDHFVNTNYFPNGETKTFYSPTNQGREEWIRNRLKSLWKDRYSEK</sequence>
<dbReference type="AlphaFoldDB" id="A0A381N5I3"/>
<keyword evidence="3" id="KW-0547">Nucleotide-binding</keyword>
<dbReference type="Pfam" id="PF00004">
    <property type="entry name" value="AAA"/>
    <property type="match status" value="1"/>
</dbReference>
<dbReference type="CDD" id="cd00009">
    <property type="entry name" value="AAA"/>
    <property type="match status" value="1"/>
</dbReference>
<dbReference type="Gene3D" id="1.10.3710.10">
    <property type="entry name" value="DNA polymerase III clamp loader subunits, C-terminal domain"/>
    <property type="match status" value="1"/>
</dbReference>
<evidence type="ECO:0000256" key="3">
    <source>
        <dbReference type="ARBA" id="ARBA00022741"/>
    </source>
</evidence>
<comment type="similarity">
    <text evidence="1">Belongs to the AAA ATPase family. RarA/MGS1/WRNIP1 subfamily.</text>
</comment>
<gene>
    <name evidence="6" type="ORF">METZ01_LOCUS1762</name>
</gene>
<dbReference type="CDD" id="cd18139">
    <property type="entry name" value="HLD_clamp_RarA"/>
    <property type="match status" value="1"/>
</dbReference>
<dbReference type="PANTHER" id="PTHR13779">
    <property type="entry name" value="WERNER HELICASE-INTERACTING PROTEIN 1 FAMILY MEMBER"/>
    <property type="match status" value="1"/>
</dbReference>
<dbReference type="GO" id="GO:0017116">
    <property type="term" value="F:single-stranded DNA helicase activity"/>
    <property type="evidence" value="ECO:0007669"/>
    <property type="project" value="TreeGrafter"/>
</dbReference>
<feature type="domain" description="AAA+ ATPase" evidence="5">
    <location>
        <begin position="48"/>
        <end position="164"/>
    </location>
</feature>
<dbReference type="GO" id="GO:0003677">
    <property type="term" value="F:DNA binding"/>
    <property type="evidence" value="ECO:0007669"/>
    <property type="project" value="InterPro"/>
</dbReference>
<dbReference type="Gene3D" id="3.40.50.300">
    <property type="entry name" value="P-loop containing nucleotide triphosphate hydrolases"/>
    <property type="match status" value="1"/>
</dbReference>
<evidence type="ECO:0000256" key="1">
    <source>
        <dbReference type="ARBA" id="ARBA00008959"/>
    </source>
</evidence>
<dbReference type="InterPro" id="IPR027417">
    <property type="entry name" value="P-loop_NTPase"/>
</dbReference>
<dbReference type="InterPro" id="IPR021886">
    <property type="entry name" value="MgsA_C"/>
</dbReference>
<evidence type="ECO:0000313" key="6">
    <source>
        <dbReference type="EMBL" id="SUZ48908.1"/>
    </source>
</evidence>
<dbReference type="InterPro" id="IPR008921">
    <property type="entry name" value="DNA_pol3_clamp-load_cplx_C"/>
</dbReference>
<dbReference type="Gene3D" id="1.20.272.10">
    <property type="match status" value="1"/>
</dbReference>
<dbReference type="SUPFAM" id="SSF52540">
    <property type="entry name" value="P-loop containing nucleoside triphosphate hydrolases"/>
    <property type="match status" value="1"/>
</dbReference>
<reference evidence="6" key="1">
    <citation type="submission" date="2018-05" db="EMBL/GenBank/DDBJ databases">
        <authorList>
            <person name="Lanie J.A."/>
            <person name="Ng W.-L."/>
            <person name="Kazmierczak K.M."/>
            <person name="Andrzejewski T.M."/>
            <person name="Davidsen T.M."/>
            <person name="Wayne K.J."/>
            <person name="Tettelin H."/>
            <person name="Glass J.I."/>
            <person name="Rusch D."/>
            <person name="Podicherti R."/>
            <person name="Tsui H.-C.T."/>
            <person name="Winkler M.E."/>
        </authorList>
    </citation>
    <scope>NUCLEOTIDE SEQUENCE</scope>
</reference>
<dbReference type="InterPro" id="IPR051314">
    <property type="entry name" value="AAA_ATPase_RarA/MGS1/WRNIP1"/>
</dbReference>
<evidence type="ECO:0000259" key="5">
    <source>
        <dbReference type="SMART" id="SM00382"/>
    </source>
</evidence>
<dbReference type="InterPro" id="IPR003959">
    <property type="entry name" value="ATPase_AAA_core"/>
</dbReference>
<dbReference type="SUPFAM" id="SSF48019">
    <property type="entry name" value="post-AAA+ oligomerization domain-like"/>
    <property type="match status" value="1"/>
</dbReference>
<dbReference type="GO" id="GO:0000731">
    <property type="term" value="P:DNA synthesis involved in DNA repair"/>
    <property type="evidence" value="ECO:0007669"/>
    <property type="project" value="TreeGrafter"/>
</dbReference>
<organism evidence="6">
    <name type="scientific">marine metagenome</name>
    <dbReference type="NCBI Taxonomy" id="408172"/>
    <lineage>
        <taxon>unclassified sequences</taxon>
        <taxon>metagenomes</taxon>
        <taxon>ecological metagenomes</taxon>
    </lineage>
</organism>